<dbReference type="Proteomes" id="UP001230188">
    <property type="component" value="Unassembled WGS sequence"/>
</dbReference>
<protein>
    <submittedName>
        <fullName evidence="2">Uncharacterized protein</fullName>
    </submittedName>
</protein>
<evidence type="ECO:0000313" key="2">
    <source>
        <dbReference type="EMBL" id="KAJ8603830.1"/>
    </source>
</evidence>
<evidence type="ECO:0000313" key="3">
    <source>
        <dbReference type="Proteomes" id="UP001230188"/>
    </source>
</evidence>
<keyword evidence="1" id="KW-0175">Coiled coil</keyword>
<comment type="caution">
    <text evidence="2">The sequence shown here is derived from an EMBL/GenBank/DDBJ whole genome shotgun (WGS) entry which is preliminary data.</text>
</comment>
<evidence type="ECO:0000256" key="1">
    <source>
        <dbReference type="SAM" id="Coils"/>
    </source>
</evidence>
<sequence length="190" mass="20212">MLVILLSCGARASQDELHVTLAQLSERLSKLEARQQEIESVVVRRRLTSSPSPGCDASTYDIDDEDDEFNDALSGQVYRLTRADEAGGGEKVSTTCAICCDGGCYVAFGSSDCADGYEATYTGHAGGVEIWNREIDETGAGIAAKTLCVDDDASSWSSISEEERLFRAESSGNTLYSVDTACAVCCVSST</sequence>
<accession>A0AAD7UFY4</accession>
<organism evidence="2 3">
    <name type="scientific">Chrysophaeum taylorii</name>
    <dbReference type="NCBI Taxonomy" id="2483200"/>
    <lineage>
        <taxon>Eukaryota</taxon>
        <taxon>Sar</taxon>
        <taxon>Stramenopiles</taxon>
        <taxon>Ochrophyta</taxon>
        <taxon>Pelagophyceae</taxon>
        <taxon>Pelagomonadales</taxon>
        <taxon>Pelagomonadaceae</taxon>
        <taxon>Chrysophaeum</taxon>
    </lineage>
</organism>
<gene>
    <name evidence="2" type="ORF">CTAYLR_000264</name>
</gene>
<dbReference type="AlphaFoldDB" id="A0AAD7UFY4"/>
<feature type="coiled-coil region" evidence="1">
    <location>
        <begin position="14"/>
        <end position="41"/>
    </location>
</feature>
<proteinExistence type="predicted"/>
<dbReference type="EMBL" id="JAQMWT010000344">
    <property type="protein sequence ID" value="KAJ8603830.1"/>
    <property type="molecule type" value="Genomic_DNA"/>
</dbReference>
<reference evidence="2" key="1">
    <citation type="submission" date="2023-01" db="EMBL/GenBank/DDBJ databases">
        <title>Metagenome sequencing of chrysophaentin producing Chrysophaeum taylorii.</title>
        <authorList>
            <person name="Davison J."/>
            <person name="Bewley C."/>
        </authorList>
    </citation>
    <scope>NUCLEOTIDE SEQUENCE</scope>
    <source>
        <strain evidence="2">NIES-1699</strain>
    </source>
</reference>
<keyword evidence="3" id="KW-1185">Reference proteome</keyword>
<name>A0AAD7UFY4_9STRA</name>